<sequence>MDSETHTSTKLPEYSVTGREGGDFGLTPDELEVSLPADPPVLTVSMPSSVVFMNQPPRRGRNSLSNQPLTLNTTLATTTFTPCSMPQSSACFTTPNPENIPPAAVRDLTSMFSPLIGEYTSITDNIDTSCLIDSSPPCSPVPASGIMFSVVESYHEVDAKLKEKSAASSKQLELKQAEEMEHQRMESLIRHRLRQISQDESGSISDIARVVVAELAAESIKQTPLEEECEEASVLAEEEEADLEEQFGPVDH</sequence>
<protein>
    <submittedName>
        <fullName evidence="2">Uncharacterized protein</fullName>
    </submittedName>
</protein>
<dbReference type="Proteomes" id="UP001497497">
    <property type="component" value="Unassembled WGS sequence"/>
</dbReference>
<feature type="compositionally biased region" description="Acidic residues" evidence="1">
    <location>
        <begin position="230"/>
        <end position="245"/>
    </location>
</feature>
<keyword evidence="3" id="KW-1185">Reference proteome</keyword>
<reference evidence="2 3" key="1">
    <citation type="submission" date="2024-04" db="EMBL/GenBank/DDBJ databases">
        <authorList>
            <consortium name="Genoscope - CEA"/>
            <person name="William W."/>
        </authorList>
    </citation>
    <scope>NUCLEOTIDE SEQUENCE [LARGE SCALE GENOMIC DNA]</scope>
</reference>
<proteinExistence type="predicted"/>
<gene>
    <name evidence="2" type="ORF">GSLYS_00006495001</name>
</gene>
<organism evidence="2 3">
    <name type="scientific">Lymnaea stagnalis</name>
    <name type="common">Great pond snail</name>
    <name type="synonym">Helix stagnalis</name>
    <dbReference type="NCBI Taxonomy" id="6523"/>
    <lineage>
        <taxon>Eukaryota</taxon>
        <taxon>Metazoa</taxon>
        <taxon>Spiralia</taxon>
        <taxon>Lophotrochozoa</taxon>
        <taxon>Mollusca</taxon>
        <taxon>Gastropoda</taxon>
        <taxon>Heterobranchia</taxon>
        <taxon>Euthyneura</taxon>
        <taxon>Panpulmonata</taxon>
        <taxon>Hygrophila</taxon>
        <taxon>Lymnaeoidea</taxon>
        <taxon>Lymnaeidae</taxon>
        <taxon>Lymnaea</taxon>
    </lineage>
</organism>
<feature type="region of interest" description="Disordered" evidence="1">
    <location>
        <begin position="230"/>
        <end position="252"/>
    </location>
</feature>
<evidence type="ECO:0000313" key="3">
    <source>
        <dbReference type="Proteomes" id="UP001497497"/>
    </source>
</evidence>
<evidence type="ECO:0000256" key="1">
    <source>
        <dbReference type="SAM" id="MobiDB-lite"/>
    </source>
</evidence>
<comment type="caution">
    <text evidence="2">The sequence shown here is derived from an EMBL/GenBank/DDBJ whole genome shotgun (WGS) entry which is preliminary data.</text>
</comment>
<dbReference type="EMBL" id="CAXITT010000116">
    <property type="protein sequence ID" value="CAL1532416.1"/>
    <property type="molecule type" value="Genomic_DNA"/>
</dbReference>
<feature type="non-terminal residue" evidence="2">
    <location>
        <position position="252"/>
    </location>
</feature>
<name>A0AAV2HEW7_LYMST</name>
<feature type="region of interest" description="Disordered" evidence="1">
    <location>
        <begin position="1"/>
        <end position="26"/>
    </location>
</feature>
<evidence type="ECO:0000313" key="2">
    <source>
        <dbReference type="EMBL" id="CAL1532416.1"/>
    </source>
</evidence>
<dbReference type="AlphaFoldDB" id="A0AAV2HEW7"/>
<accession>A0AAV2HEW7</accession>